<evidence type="ECO:0000256" key="4">
    <source>
        <dbReference type="ARBA" id="ARBA00023125"/>
    </source>
</evidence>
<keyword evidence="6" id="KW-0539">Nucleus</keyword>
<keyword evidence="5" id="KW-0804">Transcription</keyword>
<reference evidence="9" key="1">
    <citation type="submission" date="2023-10" db="EMBL/GenBank/DDBJ databases">
        <title>Genome assembly of Pristionchus species.</title>
        <authorList>
            <person name="Yoshida K."/>
            <person name="Sommer R.J."/>
        </authorList>
    </citation>
    <scope>NUCLEOTIDE SEQUENCE</scope>
    <source>
        <strain evidence="9">RS0144</strain>
    </source>
</reference>
<comment type="similarity">
    <text evidence="2">Belongs to the AP-2 family.</text>
</comment>
<dbReference type="GO" id="GO:0005634">
    <property type="term" value="C:nucleus"/>
    <property type="evidence" value="ECO:0007669"/>
    <property type="project" value="UniProtKB-SubCell"/>
</dbReference>
<gene>
    <name evidence="9" type="ORF">PENTCL1PPCAC_28661</name>
</gene>
<dbReference type="PANTHER" id="PTHR10812:SF17">
    <property type="entry name" value="TRANSCRIPTION FACTOR AP-2, ISOFORM D"/>
    <property type="match status" value="1"/>
</dbReference>
<comment type="caution">
    <text evidence="9">The sequence shown here is derived from an EMBL/GenBank/DDBJ whole genome shotgun (WGS) entry which is preliminary data.</text>
</comment>
<accession>A0AAV5UHQ1</accession>
<dbReference type="GO" id="GO:0000981">
    <property type="term" value="F:DNA-binding transcription factor activity, RNA polymerase II-specific"/>
    <property type="evidence" value="ECO:0007669"/>
    <property type="project" value="TreeGrafter"/>
</dbReference>
<evidence type="ECO:0000256" key="3">
    <source>
        <dbReference type="ARBA" id="ARBA00023015"/>
    </source>
</evidence>
<dbReference type="AlphaFoldDB" id="A0AAV5UHQ1"/>
<evidence type="ECO:0000256" key="5">
    <source>
        <dbReference type="ARBA" id="ARBA00023163"/>
    </source>
</evidence>
<evidence type="ECO:0000313" key="9">
    <source>
        <dbReference type="EMBL" id="GMT06487.1"/>
    </source>
</evidence>
<feature type="compositionally biased region" description="Low complexity" evidence="7">
    <location>
        <begin position="39"/>
        <end position="58"/>
    </location>
</feature>
<evidence type="ECO:0000256" key="6">
    <source>
        <dbReference type="ARBA" id="ARBA00023242"/>
    </source>
</evidence>
<keyword evidence="4" id="KW-0238">DNA-binding</keyword>
<feature type="compositionally biased region" description="Polar residues" evidence="7">
    <location>
        <begin position="130"/>
        <end position="139"/>
    </location>
</feature>
<evidence type="ECO:0000256" key="1">
    <source>
        <dbReference type="ARBA" id="ARBA00004123"/>
    </source>
</evidence>
<dbReference type="Pfam" id="PF03299">
    <property type="entry name" value="TF_AP-2"/>
    <property type="match status" value="1"/>
</dbReference>
<name>A0AAV5UHQ1_9BILA</name>
<proteinExistence type="inferred from homology"/>
<feature type="compositionally biased region" description="Polar residues" evidence="7">
    <location>
        <begin position="154"/>
        <end position="166"/>
    </location>
</feature>
<organism evidence="9 10">
    <name type="scientific">Pristionchus entomophagus</name>
    <dbReference type="NCBI Taxonomy" id="358040"/>
    <lineage>
        <taxon>Eukaryota</taxon>
        <taxon>Metazoa</taxon>
        <taxon>Ecdysozoa</taxon>
        <taxon>Nematoda</taxon>
        <taxon>Chromadorea</taxon>
        <taxon>Rhabditida</taxon>
        <taxon>Rhabditina</taxon>
        <taxon>Diplogasteromorpha</taxon>
        <taxon>Diplogasteroidea</taxon>
        <taxon>Neodiplogasteridae</taxon>
        <taxon>Pristionchus</taxon>
    </lineage>
</organism>
<dbReference type="GO" id="GO:0000977">
    <property type="term" value="F:RNA polymerase II transcription regulatory region sequence-specific DNA binding"/>
    <property type="evidence" value="ECO:0007669"/>
    <property type="project" value="TreeGrafter"/>
</dbReference>
<comment type="subcellular location">
    <subcellularLocation>
        <location evidence="1">Nucleus</location>
    </subcellularLocation>
</comment>
<feature type="domain" description="Transcription factor AP-2 C-terminal" evidence="8">
    <location>
        <begin position="191"/>
        <end position="383"/>
    </location>
</feature>
<dbReference type="Proteomes" id="UP001432027">
    <property type="component" value="Unassembled WGS sequence"/>
</dbReference>
<keyword evidence="3" id="KW-0805">Transcription regulation</keyword>
<dbReference type="PRINTS" id="PR01748">
    <property type="entry name" value="AP2TNSCPFCT"/>
</dbReference>
<evidence type="ECO:0000256" key="2">
    <source>
        <dbReference type="ARBA" id="ARBA00007770"/>
    </source>
</evidence>
<evidence type="ECO:0000256" key="7">
    <source>
        <dbReference type="SAM" id="MobiDB-lite"/>
    </source>
</evidence>
<feature type="region of interest" description="Disordered" evidence="7">
    <location>
        <begin position="39"/>
        <end position="75"/>
    </location>
</feature>
<protein>
    <recommendedName>
        <fullName evidence="8">Transcription factor AP-2 C-terminal domain-containing protein</fullName>
    </recommendedName>
</protein>
<dbReference type="GO" id="GO:0042127">
    <property type="term" value="P:regulation of cell population proliferation"/>
    <property type="evidence" value="ECO:0007669"/>
    <property type="project" value="TreeGrafter"/>
</dbReference>
<dbReference type="InterPro" id="IPR004979">
    <property type="entry name" value="TF_AP2"/>
</dbReference>
<dbReference type="EMBL" id="BTSX01000006">
    <property type="protein sequence ID" value="GMT06487.1"/>
    <property type="molecule type" value="Genomic_DNA"/>
</dbReference>
<evidence type="ECO:0000259" key="8">
    <source>
        <dbReference type="Pfam" id="PF03299"/>
    </source>
</evidence>
<feature type="compositionally biased region" description="Basic and acidic residues" evidence="7">
    <location>
        <begin position="140"/>
        <end position="150"/>
    </location>
</feature>
<feature type="region of interest" description="Disordered" evidence="7">
    <location>
        <begin position="116"/>
        <end position="166"/>
    </location>
</feature>
<evidence type="ECO:0000313" key="10">
    <source>
        <dbReference type="Proteomes" id="UP001432027"/>
    </source>
</evidence>
<dbReference type="InterPro" id="IPR013854">
    <property type="entry name" value="TF_AP2_C"/>
</dbReference>
<sequence>MDPQTLSALLLGGSNGSAIDRISTALHLRLVGLLSPTSMDSSALSPSSSSTSAASSTSQIQSLKRAGSPIRSSVDSKKSQTFAEDLFAQLTSPSNLLVPAPTLNLPDLGSSPDVIHKPIAIRPPGAPPTLQLQLSSPTTVKEETDEHFSDSESSDPGTNEDSASTECISPRMLSNEIKLRLSGVIDTSAVFCSVPGRLSLLSSTSKYKVTVGELQRRLSSPESLNASILGGILRRAKSKNGGKSLRDSLEKIGLNLPAGRRKAAPVTLLTSLVEGEAQHLASDFSTVCESDFPIKEMAEAANIKYLHEDETARETRREQIRATKALIREFLQLMDISAAKEDEASTSSDNKLSAGLDLFQLCTHGFGMKAVATGLHTFLRFLDASLDFLSTLPPSGPTSSSTTLNMSTLLENNPSLLTLLNKEVFAAAAAAVASGATSPNLPK</sequence>
<keyword evidence="10" id="KW-1185">Reference proteome</keyword>
<dbReference type="PANTHER" id="PTHR10812">
    <property type="entry name" value="TRANSCRIPTION FACTOR AP-2"/>
    <property type="match status" value="1"/>
</dbReference>